<dbReference type="GO" id="GO:0000978">
    <property type="term" value="F:RNA polymerase II cis-regulatory region sequence-specific DNA binding"/>
    <property type="evidence" value="ECO:0007669"/>
    <property type="project" value="TreeGrafter"/>
</dbReference>
<dbReference type="AlphaFoldDB" id="A8Q3Y7"/>
<keyword evidence="3" id="KW-0238">DNA-binding</keyword>
<feature type="compositionally biased region" description="Polar residues" evidence="6">
    <location>
        <begin position="150"/>
        <end position="173"/>
    </location>
</feature>
<feature type="compositionally biased region" description="Low complexity" evidence="6">
    <location>
        <begin position="46"/>
        <end position="62"/>
    </location>
</feature>
<keyword evidence="4" id="KW-0804">Transcription</keyword>
<dbReference type="EMBL" id="AAYY01000009">
    <property type="protein sequence ID" value="EDP42884.1"/>
    <property type="molecule type" value="Genomic_DNA"/>
</dbReference>
<comment type="subcellular location">
    <subcellularLocation>
        <location evidence="1">Nucleus</location>
    </subcellularLocation>
</comment>
<dbReference type="Pfam" id="PF00010">
    <property type="entry name" value="HLH"/>
    <property type="match status" value="1"/>
</dbReference>
<dbReference type="GeneID" id="5854400"/>
<accession>A8Q3Y7</accession>
<evidence type="ECO:0000256" key="6">
    <source>
        <dbReference type="SAM" id="MobiDB-lite"/>
    </source>
</evidence>
<dbReference type="GO" id="GO:0000981">
    <property type="term" value="F:DNA-binding transcription factor activity, RNA polymerase II-specific"/>
    <property type="evidence" value="ECO:0007669"/>
    <property type="project" value="TreeGrafter"/>
</dbReference>
<evidence type="ECO:0000313" key="8">
    <source>
        <dbReference type="EMBL" id="EDP42884.1"/>
    </source>
</evidence>
<feature type="region of interest" description="Disordered" evidence="6">
    <location>
        <begin position="383"/>
        <end position="419"/>
    </location>
</feature>
<dbReference type="Gene3D" id="4.10.280.10">
    <property type="entry name" value="Helix-loop-helix DNA-binding domain"/>
    <property type="match status" value="1"/>
</dbReference>
<proteinExistence type="predicted"/>
<dbReference type="GO" id="GO:0005634">
    <property type="term" value="C:nucleus"/>
    <property type="evidence" value="ECO:0007669"/>
    <property type="project" value="UniProtKB-SubCell"/>
</dbReference>
<evidence type="ECO:0000256" key="4">
    <source>
        <dbReference type="ARBA" id="ARBA00023163"/>
    </source>
</evidence>
<evidence type="ECO:0000256" key="2">
    <source>
        <dbReference type="ARBA" id="ARBA00023015"/>
    </source>
</evidence>
<keyword evidence="2" id="KW-0805">Transcription regulation</keyword>
<dbReference type="Proteomes" id="UP000008837">
    <property type="component" value="Unassembled WGS sequence"/>
</dbReference>
<reference evidence="8 9" key="1">
    <citation type="journal article" date="2007" name="Proc. Natl. Acad. Sci. U.S.A.">
        <title>Dandruff-associated Malassezia genomes reveal convergent and divergent virulence traits shared with plant and human fungal pathogens.</title>
        <authorList>
            <person name="Xu J."/>
            <person name="Saunders C.W."/>
            <person name="Hu P."/>
            <person name="Grant R.A."/>
            <person name="Boekhout T."/>
            <person name="Kuramae E.E."/>
            <person name="Kronstad J.W."/>
            <person name="Deangelis Y.M."/>
            <person name="Reeder N.L."/>
            <person name="Johnstone K.R."/>
            <person name="Leland M."/>
            <person name="Fieno A.M."/>
            <person name="Begley W.M."/>
            <person name="Sun Y."/>
            <person name="Lacey M.P."/>
            <person name="Chaudhary T."/>
            <person name="Keough T."/>
            <person name="Chu L."/>
            <person name="Sears R."/>
            <person name="Yuan B."/>
            <person name="Dawson T.L.Jr."/>
        </authorList>
    </citation>
    <scope>NUCLEOTIDE SEQUENCE [LARGE SCALE GENOMIC DNA]</scope>
    <source>
        <strain evidence="9">ATCC MYA-4612 / CBS 7966</strain>
    </source>
</reference>
<feature type="region of interest" description="Disordered" evidence="6">
    <location>
        <begin position="301"/>
        <end position="325"/>
    </location>
</feature>
<comment type="caution">
    <text evidence="8">The sequence shown here is derived from an EMBL/GenBank/DDBJ whole genome shotgun (WGS) entry which is preliminary data.</text>
</comment>
<dbReference type="SUPFAM" id="SSF47459">
    <property type="entry name" value="HLH, helix-loop-helix DNA-binding domain"/>
    <property type="match status" value="1"/>
</dbReference>
<sequence length="419" mass="45302">MKPIQSPKGSASGSSSAWQGRKRDQNQHASPSLGALESLSNTMQEASSLSMPSPALSPATLAINKRGGVSAPNRPPSGELSPSLRSTKFASGESNASIHNLSTKSPSPIELAQNSDQTQHSSQPATPGSLMGLVYAPESSKAQRKAEPSHVQTPSHPSHAQQHMSQPLRTYQQPSDFSSLHTYPNQNAVHAVTASALINAARPHASLMYPNSSSQPKFILPSGLSSEDRSTWLGFRHLEQGGLEQRRSSHKAAEQKRRDSLKHCFDELRALLPAITIDDNVPGGSVLGADGTKEDRIAEGLELEDSSKAENEAEPTSASGFASPDQCRDANRIVAKVLLLRHSNEYLVRLQRRIERRDLALHSLSEEVVRLRSLLNQRGISTDGEDAKVSNEMSSLSIEPEENSPAIKPEDAPCWLGEY</sequence>
<dbReference type="SMART" id="SM00353">
    <property type="entry name" value="HLH"/>
    <property type="match status" value="1"/>
</dbReference>
<dbReference type="PANTHER" id="PTHR15741">
    <property type="entry name" value="BASIC HELIX-LOOP-HELIX ZIP TRANSCRIPTION FACTOR"/>
    <property type="match status" value="1"/>
</dbReference>
<feature type="domain" description="BHLH" evidence="7">
    <location>
        <begin position="245"/>
        <end position="350"/>
    </location>
</feature>
<evidence type="ECO:0000259" key="7">
    <source>
        <dbReference type="PROSITE" id="PS50888"/>
    </source>
</evidence>
<dbReference type="InterPro" id="IPR011598">
    <property type="entry name" value="bHLH_dom"/>
</dbReference>
<evidence type="ECO:0000256" key="5">
    <source>
        <dbReference type="ARBA" id="ARBA00023242"/>
    </source>
</evidence>
<dbReference type="OrthoDB" id="5344169at2759"/>
<feature type="region of interest" description="Disordered" evidence="6">
    <location>
        <begin position="1"/>
        <end position="173"/>
    </location>
</feature>
<keyword evidence="9" id="KW-1185">Reference proteome</keyword>
<feature type="compositionally biased region" description="Basic and acidic residues" evidence="6">
    <location>
        <begin position="301"/>
        <end position="311"/>
    </location>
</feature>
<feature type="compositionally biased region" description="Polar residues" evidence="6">
    <location>
        <begin position="83"/>
        <end position="126"/>
    </location>
</feature>
<dbReference type="PANTHER" id="PTHR15741:SF38">
    <property type="entry name" value="BHLH DOMAIN-CONTAINING PROTEIN"/>
    <property type="match status" value="1"/>
</dbReference>
<dbReference type="InterPro" id="IPR052207">
    <property type="entry name" value="Max-like/E-box_TFs"/>
</dbReference>
<dbReference type="InParanoid" id="A8Q3Y7"/>
<evidence type="ECO:0000256" key="3">
    <source>
        <dbReference type="ARBA" id="ARBA00023125"/>
    </source>
</evidence>
<dbReference type="OMA" id="MIPLNGH"/>
<dbReference type="STRING" id="425265.A8Q3Y7"/>
<dbReference type="RefSeq" id="XP_001730098.1">
    <property type="nucleotide sequence ID" value="XM_001730046.1"/>
</dbReference>
<dbReference type="InterPro" id="IPR036638">
    <property type="entry name" value="HLH_DNA-bd_sf"/>
</dbReference>
<keyword evidence="5" id="KW-0539">Nucleus</keyword>
<evidence type="ECO:0000256" key="1">
    <source>
        <dbReference type="ARBA" id="ARBA00004123"/>
    </source>
</evidence>
<dbReference type="KEGG" id="mgl:MGL_2480"/>
<evidence type="ECO:0000313" key="9">
    <source>
        <dbReference type="Proteomes" id="UP000008837"/>
    </source>
</evidence>
<dbReference type="PROSITE" id="PS50888">
    <property type="entry name" value="BHLH"/>
    <property type="match status" value="1"/>
</dbReference>
<organism evidence="8 9">
    <name type="scientific">Malassezia globosa (strain ATCC MYA-4612 / CBS 7966)</name>
    <name type="common">Dandruff-associated fungus</name>
    <dbReference type="NCBI Taxonomy" id="425265"/>
    <lineage>
        <taxon>Eukaryota</taxon>
        <taxon>Fungi</taxon>
        <taxon>Dikarya</taxon>
        <taxon>Basidiomycota</taxon>
        <taxon>Ustilaginomycotina</taxon>
        <taxon>Malasseziomycetes</taxon>
        <taxon>Malasseziales</taxon>
        <taxon>Malasseziaceae</taxon>
        <taxon>Malassezia</taxon>
    </lineage>
</organism>
<name>A8Q3Y7_MALGO</name>
<gene>
    <name evidence="8" type="ORF">MGL_2480</name>
</gene>
<dbReference type="VEuPathDB" id="FungiDB:MGL_2480"/>
<dbReference type="GO" id="GO:0046983">
    <property type="term" value="F:protein dimerization activity"/>
    <property type="evidence" value="ECO:0007669"/>
    <property type="project" value="InterPro"/>
</dbReference>
<protein>
    <recommendedName>
        <fullName evidence="7">BHLH domain-containing protein</fullName>
    </recommendedName>
</protein>